<dbReference type="CDD" id="cd01830">
    <property type="entry name" value="XynE_like"/>
    <property type="match status" value="1"/>
</dbReference>
<dbReference type="InterPro" id="IPR013830">
    <property type="entry name" value="SGNH_hydro"/>
</dbReference>
<comment type="caution">
    <text evidence="2">The sequence shown here is derived from an EMBL/GenBank/DDBJ whole genome shotgun (WGS) entry which is preliminary data.</text>
</comment>
<dbReference type="Gene3D" id="3.40.50.1110">
    <property type="entry name" value="SGNH hydrolase"/>
    <property type="match status" value="1"/>
</dbReference>
<sequence length="440" mass="46722">MIPPESHPPLLMPARPVPTAEAMVPAVGPVVWHGAWTTPMMRPSTAPWFETWAEQGFTDQSLRQVVRIHTGGAQVRIRLSNAYGSAPLRLTGAGIGRTAGAAAVHPDTMRTLLFAGCPSTTIPAGGRAISDPVTLPTDPLDELTITLYFKEATGPATYHQLSMTTTYRAAGDHHRDPSATAYTDTVQPAYGSWYYLEGVETSGQHPLPEAVVTFGDSITDGFGATIDGHDRYPDHLAQRLVTAGCPHPVLNAGIGSNKLLTDSVLGGDAGLARFTRDVLDQPRVGTVIVLIGINDIQKTNDPTDGAEQNSPPVTARQLIDGHRALIRAAHTRGVRAVGATLTPYRGAAGWTPEGEAIRGQVNQWVSTSGAYDAVVDFARALDPNGTGRIREELHIGDHLHPNPTGYRTMADAIDLALLGGRANERGMGRRAGSGASGLMR</sequence>
<dbReference type="AlphaFoldDB" id="A0A918C362"/>
<feature type="domain" description="SGNH hydrolase-type esterase" evidence="1">
    <location>
        <begin position="214"/>
        <end position="407"/>
    </location>
</feature>
<dbReference type="PANTHER" id="PTHR43784">
    <property type="entry name" value="GDSL-LIKE LIPASE/ACYLHYDROLASE, PUTATIVE (AFU_ORTHOLOGUE AFUA_2G00820)-RELATED"/>
    <property type="match status" value="1"/>
</dbReference>
<evidence type="ECO:0000313" key="3">
    <source>
        <dbReference type="Proteomes" id="UP000656732"/>
    </source>
</evidence>
<protein>
    <submittedName>
        <fullName evidence="2">SGNH hydrolase</fullName>
    </submittedName>
</protein>
<accession>A0A918C362</accession>
<keyword evidence="3" id="KW-1185">Reference proteome</keyword>
<dbReference type="PANTHER" id="PTHR43784:SF2">
    <property type="entry name" value="GDSL-LIKE LIPASE_ACYLHYDROLASE, PUTATIVE (AFU_ORTHOLOGUE AFUA_2G00820)-RELATED"/>
    <property type="match status" value="1"/>
</dbReference>
<proteinExistence type="predicted"/>
<name>A0A918C362_9ACTN</name>
<dbReference type="InterPro" id="IPR053140">
    <property type="entry name" value="GDSL_Rv0518-like"/>
</dbReference>
<reference evidence="2" key="2">
    <citation type="submission" date="2020-09" db="EMBL/GenBank/DDBJ databases">
        <authorList>
            <person name="Sun Q."/>
            <person name="Ohkuma M."/>
        </authorList>
    </citation>
    <scope>NUCLEOTIDE SEQUENCE</scope>
    <source>
        <strain evidence="2">JCM 4403</strain>
    </source>
</reference>
<gene>
    <name evidence="2" type="ORF">GCM10010280_59080</name>
</gene>
<evidence type="ECO:0000259" key="1">
    <source>
        <dbReference type="Pfam" id="PF13472"/>
    </source>
</evidence>
<keyword evidence="2" id="KW-0378">Hydrolase</keyword>
<evidence type="ECO:0000313" key="2">
    <source>
        <dbReference type="EMBL" id="GGR03259.1"/>
    </source>
</evidence>
<dbReference type="Proteomes" id="UP000656732">
    <property type="component" value="Unassembled WGS sequence"/>
</dbReference>
<dbReference type="GO" id="GO:0016787">
    <property type="term" value="F:hydrolase activity"/>
    <property type="evidence" value="ECO:0007669"/>
    <property type="project" value="UniProtKB-KW"/>
</dbReference>
<dbReference type="SUPFAM" id="SSF52266">
    <property type="entry name" value="SGNH hydrolase"/>
    <property type="match status" value="1"/>
</dbReference>
<reference evidence="2" key="1">
    <citation type="journal article" date="2014" name="Int. J. Syst. Evol. Microbiol.">
        <title>Complete genome sequence of Corynebacterium casei LMG S-19264T (=DSM 44701T), isolated from a smear-ripened cheese.</title>
        <authorList>
            <consortium name="US DOE Joint Genome Institute (JGI-PGF)"/>
            <person name="Walter F."/>
            <person name="Albersmeier A."/>
            <person name="Kalinowski J."/>
            <person name="Ruckert C."/>
        </authorList>
    </citation>
    <scope>NUCLEOTIDE SEQUENCE</scope>
    <source>
        <strain evidence="2">JCM 4403</strain>
    </source>
</reference>
<dbReference type="EMBL" id="BMTU01000016">
    <property type="protein sequence ID" value="GGR03259.1"/>
    <property type="molecule type" value="Genomic_DNA"/>
</dbReference>
<organism evidence="2 3">
    <name type="scientific">Streptomyces pilosus</name>
    <dbReference type="NCBI Taxonomy" id="28893"/>
    <lineage>
        <taxon>Bacteria</taxon>
        <taxon>Bacillati</taxon>
        <taxon>Actinomycetota</taxon>
        <taxon>Actinomycetes</taxon>
        <taxon>Kitasatosporales</taxon>
        <taxon>Streptomycetaceae</taxon>
        <taxon>Streptomyces</taxon>
    </lineage>
</organism>
<dbReference type="Pfam" id="PF13472">
    <property type="entry name" value="Lipase_GDSL_2"/>
    <property type="match status" value="1"/>
</dbReference>
<dbReference type="InterPro" id="IPR036514">
    <property type="entry name" value="SGNH_hydro_sf"/>
</dbReference>